<reference evidence="6" key="1">
    <citation type="submission" date="2015-12" db="EMBL/GenBank/DDBJ databases">
        <authorList>
            <person name="Lodha T.D."/>
            <person name="Chintalapati S."/>
            <person name="Chintalapati V.R."/>
            <person name="Sravanthi T."/>
        </authorList>
    </citation>
    <scope>NUCLEOTIDE SEQUENCE [LARGE SCALE GENOMIC DNA]</scope>
    <source>
        <strain evidence="6">JC133</strain>
    </source>
</reference>
<sequence>MKDSGSPGEAAVIMEMVTALTLFTRQTMVKWTSDLAREEGITAERYMMLFELSLSEDISLKELSRIYGVSSAAVSVMVHSLVEQGMVSRSRDGRDRRRVVLGLTEKGQETLGRLEERFTARFQVYLEEIPSDARREFFLLSRQMVGLVRRIMDQTNGSDG</sequence>
<dbReference type="SUPFAM" id="SSF46785">
    <property type="entry name" value="Winged helix' DNA-binding domain"/>
    <property type="match status" value="1"/>
</dbReference>
<dbReference type="SMART" id="SM00347">
    <property type="entry name" value="HTH_MARR"/>
    <property type="match status" value="1"/>
</dbReference>
<dbReference type="InterPro" id="IPR000835">
    <property type="entry name" value="HTH_MarR-typ"/>
</dbReference>
<dbReference type="InterPro" id="IPR036388">
    <property type="entry name" value="WH-like_DNA-bd_sf"/>
</dbReference>
<dbReference type="PROSITE" id="PS50995">
    <property type="entry name" value="HTH_MARR_2"/>
    <property type="match status" value="1"/>
</dbReference>
<dbReference type="Pfam" id="PF12802">
    <property type="entry name" value="MarR_2"/>
    <property type="match status" value="1"/>
</dbReference>
<dbReference type="Proteomes" id="UP000237350">
    <property type="component" value="Unassembled WGS sequence"/>
</dbReference>
<proteinExistence type="predicted"/>
<dbReference type="OrthoDB" id="1853358at2"/>
<feature type="domain" description="HTH marR-type" evidence="4">
    <location>
        <begin position="13"/>
        <end position="153"/>
    </location>
</feature>
<evidence type="ECO:0000313" key="6">
    <source>
        <dbReference type="Proteomes" id="UP000237350"/>
    </source>
</evidence>
<keyword evidence="3" id="KW-0804">Transcription</keyword>
<evidence type="ECO:0000256" key="1">
    <source>
        <dbReference type="ARBA" id="ARBA00023015"/>
    </source>
</evidence>
<protein>
    <recommendedName>
        <fullName evidence="4">HTH marR-type domain-containing protein</fullName>
    </recommendedName>
</protein>
<keyword evidence="2" id="KW-0238">DNA-binding</keyword>
<dbReference type="PANTHER" id="PTHR42756:SF1">
    <property type="entry name" value="TRANSCRIPTIONAL REPRESSOR OF EMRAB OPERON"/>
    <property type="match status" value="1"/>
</dbReference>
<evidence type="ECO:0000256" key="2">
    <source>
        <dbReference type="ARBA" id="ARBA00023125"/>
    </source>
</evidence>
<gene>
    <name evidence="5" type="ORF">AU468_04375</name>
</gene>
<keyword evidence="1" id="KW-0805">Transcription regulation</keyword>
<dbReference type="GO" id="GO:0003677">
    <property type="term" value="F:DNA binding"/>
    <property type="evidence" value="ECO:0007669"/>
    <property type="project" value="UniProtKB-KW"/>
</dbReference>
<evidence type="ECO:0000259" key="4">
    <source>
        <dbReference type="PROSITE" id="PS50995"/>
    </source>
</evidence>
<organism evidence="5 6">
    <name type="scientific">Alkalispirochaeta sphaeroplastigenens</name>
    <dbReference type="NCBI Taxonomy" id="1187066"/>
    <lineage>
        <taxon>Bacteria</taxon>
        <taxon>Pseudomonadati</taxon>
        <taxon>Spirochaetota</taxon>
        <taxon>Spirochaetia</taxon>
        <taxon>Spirochaetales</taxon>
        <taxon>Spirochaetaceae</taxon>
        <taxon>Alkalispirochaeta</taxon>
    </lineage>
</organism>
<dbReference type="GO" id="GO:0003700">
    <property type="term" value="F:DNA-binding transcription factor activity"/>
    <property type="evidence" value="ECO:0007669"/>
    <property type="project" value="InterPro"/>
</dbReference>
<evidence type="ECO:0000313" key="5">
    <source>
        <dbReference type="EMBL" id="POR04055.1"/>
    </source>
</evidence>
<dbReference type="EMBL" id="LPWH01000050">
    <property type="protein sequence ID" value="POR04055.1"/>
    <property type="molecule type" value="Genomic_DNA"/>
</dbReference>
<dbReference type="AlphaFoldDB" id="A0A2S4JX02"/>
<comment type="caution">
    <text evidence="5">The sequence shown here is derived from an EMBL/GenBank/DDBJ whole genome shotgun (WGS) entry which is preliminary data.</text>
</comment>
<dbReference type="InterPro" id="IPR036390">
    <property type="entry name" value="WH_DNA-bd_sf"/>
</dbReference>
<dbReference type="PANTHER" id="PTHR42756">
    <property type="entry name" value="TRANSCRIPTIONAL REGULATOR, MARR"/>
    <property type="match status" value="1"/>
</dbReference>
<dbReference type="Gene3D" id="1.10.10.10">
    <property type="entry name" value="Winged helix-like DNA-binding domain superfamily/Winged helix DNA-binding domain"/>
    <property type="match status" value="1"/>
</dbReference>
<accession>A0A2S4JX02</accession>
<name>A0A2S4JX02_9SPIO</name>
<keyword evidence="6" id="KW-1185">Reference proteome</keyword>
<dbReference type="RefSeq" id="WP_103679671.1">
    <property type="nucleotide sequence ID" value="NZ_LPWH01000050.1"/>
</dbReference>
<evidence type="ECO:0000256" key="3">
    <source>
        <dbReference type="ARBA" id="ARBA00023163"/>
    </source>
</evidence>